<dbReference type="PANTHER" id="PTHR43542:SF1">
    <property type="entry name" value="METHYLTRANSFERASE"/>
    <property type="match status" value="1"/>
</dbReference>
<dbReference type="Pfam" id="PF03602">
    <property type="entry name" value="Cons_hypoth95"/>
    <property type="match status" value="1"/>
</dbReference>
<keyword evidence="1 3" id="KW-0489">Methyltransferase</keyword>
<accession>A0ABV9DDV6</accession>
<dbReference type="InterPro" id="IPR002052">
    <property type="entry name" value="DNA_methylase_N6_adenine_CS"/>
</dbReference>
<sequence>MRVIAGVHKGRQLKAVPGKSTRPTTDKVKEAVFQILGPFFDGGACLDLFAGSGSLGIEALSRGMENGVFVDKHPKAIHTIYDNLKTLRLDKNAEVFRAEAFRALGAAAKRSLQFDLILLDPPYGKVSYEKLIHEIHKLQLLKNNGILYCEHDPAEKLPDEDENFSIVKKEDYGGTIGITIYRKNQRGNS</sequence>
<organism evidence="3 4">
    <name type="scientific">Virgibacillus kekensis</name>
    <dbReference type="NCBI Taxonomy" id="202261"/>
    <lineage>
        <taxon>Bacteria</taxon>
        <taxon>Bacillati</taxon>
        <taxon>Bacillota</taxon>
        <taxon>Bacilli</taxon>
        <taxon>Bacillales</taxon>
        <taxon>Bacillaceae</taxon>
        <taxon>Virgibacillus</taxon>
    </lineage>
</organism>
<dbReference type="InterPro" id="IPR029063">
    <property type="entry name" value="SAM-dependent_MTases_sf"/>
</dbReference>
<evidence type="ECO:0000313" key="3">
    <source>
        <dbReference type="EMBL" id="MFC4556997.1"/>
    </source>
</evidence>
<proteinExistence type="predicted"/>
<dbReference type="PANTHER" id="PTHR43542">
    <property type="entry name" value="METHYLTRANSFERASE"/>
    <property type="match status" value="1"/>
</dbReference>
<dbReference type="PIRSF" id="PIRSF004553">
    <property type="entry name" value="CHP00095"/>
    <property type="match status" value="1"/>
</dbReference>
<protein>
    <submittedName>
        <fullName evidence="3">16S rRNA (Guanine(966)-N(2))-methyltransferase RsmD</fullName>
        <ecNumber evidence="3">2.1.1.171</ecNumber>
    </submittedName>
</protein>
<dbReference type="SUPFAM" id="SSF53335">
    <property type="entry name" value="S-adenosyl-L-methionine-dependent methyltransferases"/>
    <property type="match status" value="1"/>
</dbReference>
<reference evidence="4" key="1">
    <citation type="journal article" date="2019" name="Int. J. Syst. Evol. Microbiol.">
        <title>The Global Catalogue of Microorganisms (GCM) 10K type strain sequencing project: providing services to taxonomists for standard genome sequencing and annotation.</title>
        <authorList>
            <consortium name="The Broad Institute Genomics Platform"/>
            <consortium name="The Broad Institute Genome Sequencing Center for Infectious Disease"/>
            <person name="Wu L."/>
            <person name="Ma J."/>
        </authorList>
    </citation>
    <scope>NUCLEOTIDE SEQUENCE [LARGE SCALE GENOMIC DNA]</scope>
    <source>
        <strain evidence="4">CGMCC 4.7426</strain>
    </source>
</reference>
<evidence type="ECO:0000313" key="4">
    <source>
        <dbReference type="Proteomes" id="UP001595989"/>
    </source>
</evidence>
<comment type="caution">
    <text evidence="3">The sequence shown here is derived from an EMBL/GenBank/DDBJ whole genome shotgun (WGS) entry which is preliminary data.</text>
</comment>
<evidence type="ECO:0000256" key="2">
    <source>
        <dbReference type="ARBA" id="ARBA00022679"/>
    </source>
</evidence>
<dbReference type="Gene3D" id="3.40.50.150">
    <property type="entry name" value="Vaccinia Virus protein VP39"/>
    <property type="match status" value="1"/>
</dbReference>
<dbReference type="GO" id="GO:0052913">
    <property type="term" value="F:16S rRNA (guanine(966)-N(2))-methyltransferase activity"/>
    <property type="evidence" value="ECO:0007669"/>
    <property type="project" value="UniProtKB-EC"/>
</dbReference>
<dbReference type="RefSeq" id="WP_390292936.1">
    <property type="nucleotide sequence ID" value="NZ_JBHSFU010000003.1"/>
</dbReference>
<dbReference type="EMBL" id="JBHSFU010000003">
    <property type="protein sequence ID" value="MFC4556997.1"/>
    <property type="molecule type" value="Genomic_DNA"/>
</dbReference>
<dbReference type="CDD" id="cd02440">
    <property type="entry name" value="AdoMet_MTases"/>
    <property type="match status" value="1"/>
</dbReference>
<dbReference type="PROSITE" id="PS00092">
    <property type="entry name" value="N6_MTASE"/>
    <property type="match status" value="1"/>
</dbReference>
<keyword evidence="4" id="KW-1185">Reference proteome</keyword>
<dbReference type="NCBIfam" id="TIGR00095">
    <property type="entry name" value="16S rRNA (guanine(966)-N(2))-methyltransferase RsmD"/>
    <property type="match status" value="1"/>
</dbReference>
<dbReference type="InterPro" id="IPR004398">
    <property type="entry name" value="RNA_MeTrfase_RsmD"/>
</dbReference>
<keyword evidence="2 3" id="KW-0808">Transferase</keyword>
<name>A0ABV9DDV6_9BACI</name>
<evidence type="ECO:0000256" key="1">
    <source>
        <dbReference type="ARBA" id="ARBA00022603"/>
    </source>
</evidence>
<dbReference type="EC" id="2.1.1.171" evidence="3"/>
<gene>
    <name evidence="3" type="primary">rsmD</name>
    <name evidence="3" type="ORF">ACFO3D_02085</name>
</gene>
<dbReference type="Proteomes" id="UP001595989">
    <property type="component" value="Unassembled WGS sequence"/>
</dbReference>